<dbReference type="EMBL" id="CP041742">
    <property type="protein sequence ID" value="QDQ73290.1"/>
    <property type="molecule type" value="Genomic_DNA"/>
</dbReference>
<gene>
    <name evidence="2" type="ORF">FNZ56_05105</name>
</gene>
<organism evidence="2 3">
    <name type="scientific">Pseudoluteimonas lycopersici</name>
    <dbReference type="NCBI Taxonomy" id="1324796"/>
    <lineage>
        <taxon>Bacteria</taxon>
        <taxon>Pseudomonadati</taxon>
        <taxon>Pseudomonadota</taxon>
        <taxon>Gammaproteobacteria</taxon>
        <taxon>Lysobacterales</taxon>
        <taxon>Lysobacteraceae</taxon>
        <taxon>Pseudoluteimonas</taxon>
    </lineage>
</organism>
<name>A0A516V429_9GAMM</name>
<evidence type="ECO:0008006" key="4">
    <source>
        <dbReference type="Google" id="ProtNLM"/>
    </source>
</evidence>
<accession>A0A516V429</accession>
<dbReference type="AlphaFoldDB" id="A0A516V429"/>
<dbReference type="OrthoDB" id="6063089at2"/>
<evidence type="ECO:0000313" key="2">
    <source>
        <dbReference type="EMBL" id="QDQ73290.1"/>
    </source>
</evidence>
<sequence>MRDLRLSAAIIGIVAIAGLANAPVAKAANADYVNGGSCQLSIPTTDTKFRPKASGARNESTDVGNFVICNIQHTESTGLYSEIRLAHYSLDGIARDLTCTAVVGVLGGSTGNNILYSSKTMNTLDPLGAISWYAPDFGGASGAAIPQSRYVSITCNLPPQTGIKAILGVTN</sequence>
<dbReference type="RefSeq" id="WP_143878803.1">
    <property type="nucleotide sequence ID" value="NZ_BAABLZ010000001.1"/>
</dbReference>
<dbReference type="Proteomes" id="UP000315891">
    <property type="component" value="Chromosome"/>
</dbReference>
<evidence type="ECO:0000313" key="3">
    <source>
        <dbReference type="Proteomes" id="UP000315891"/>
    </source>
</evidence>
<keyword evidence="3" id="KW-1185">Reference proteome</keyword>
<proteinExistence type="predicted"/>
<feature type="chain" id="PRO_5022128589" description="Spore coat protein U domain-containing protein" evidence="1">
    <location>
        <begin position="28"/>
        <end position="171"/>
    </location>
</feature>
<feature type="signal peptide" evidence="1">
    <location>
        <begin position="1"/>
        <end position="27"/>
    </location>
</feature>
<keyword evidence="1" id="KW-0732">Signal</keyword>
<evidence type="ECO:0000256" key="1">
    <source>
        <dbReference type="SAM" id="SignalP"/>
    </source>
</evidence>
<reference evidence="2 3" key="1">
    <citation type="submission" date="2019-07" db="EMBL/GenBank/DDBJ databases">
        <title>Lysobacter weifangensis sp. nov., isolated from bensulfuron-methyl contaminated farmland soil.</title>
        <authorList>
            <person name="Zhao H."/>
        </authorList>
    </citation>
    <scope>NUCLEOTIDE SEQUENCE [LARGE SCALE GENOMIC DNA]</scope>
    <source>
        <strain evidence="2 3">CC-Bw-6</strain>
    </source>
</reference>
<protein>
    <recommendedName>
        <fullName evidence="4">Spore coat protein U domain-containing protein</fullName>
    </recommendedName>
</protein>